<dbReference type="AlphaFoldDB" id="A8BV18"/>
<keyword evidence="2" id="KW-1185">Reference proteome</keyword>
<organism evidence="1 2">
    <name type="scientific">Giardia intestinalis (strain ATCC 50803 / WB clone C6)</name>
    <name type="common">Giardia lamblia</name>
    <dbReference type="NCBI Taxonomy" id="184922"/>
    <lineage>
        <taxon>Eukaryota</taxon>
        <taxon>Metamonada</taxon>
        <taxon>Diplomonadida</taxon>
        <taxon>Hexamitidae</taxon>
        <taxon>Giardiinae</taxon>
        <taxon>Giardia</taxon>
    </lineage>
</organism>
<sequence length="572" mass="64988">MSTDVLLQVVTGFPPDLKATSLQAACISCSDGAVFLEGDVSFLRTPSSARKRICTALYHLLPKRVVAETFLLVVPRFLETDMTAVHDELLRLILRLTGYKLAITGYRFVHSMDQEPMFEEEAIGLLTRDSLTRSAAEAVVKAVRRFAADRVETYALQLELSVDGAELAPMKIHLLSPFVGKMSNTTPVSAPEWLSIFCDYQCVKGPSDHNTVILKYLDARTRKASFTRYFSAAKPSPAHKKIHNYMLSLLEAQEFGAKTLTILTVINPELHKKQSIQGVLRAILKDALFPSSITNPGIEIDSPKKEKKSVHICDSSIDSSYLHDEHRNLHDPTTDDLIKHLQQKLDAATQDQFTLSKMLMKEQYIRKNLEDHLAKLTADLAKAQGDAENERRKVTYLLKKLHEGPAEDERRTLRGLDEECSPMTTATNPLLPIKENKIEDTLDEFLCTLPNGRDSADASIAWDKITMELDGARCSSGLQTIRVPNTEKEDEDCHGTKQLQCLEYESKILELQQKLLESDIRFNKLREQIQDEYDTKLRNEMYKIKAEVEQDFEERLRNLNPKAWYEYIQKNQ</sequence>
<accession>A8BV18</accession>
<gene>
    <name evidence="1" type="ORF">GL50803_0011152</name>
</gene>
<evidence type="ECO:0000313" key="1">
    <source>
        <dbReference type="EMBL" id="KAE8304528.1"/>
    </source>
</evidence>
<dbReference type="EMBL" id="AACB03000002">
    <property type="protein sequence ID" value="KAE8304528.1"/>
    <property type="molecule type" value="Genomic_DNA"/>
</dbReference>
<dbReference type="Proteomes" id="UP000001548">
    <property type="component" value="Unassembled WGS sequence"/>
</dbReference>
<reference evidence="1 2" key="1">
    <citation type="journal article" date="2007" name="Science">
        <title>Genomic minimalism in the early diverging intestinal parasite Giardia lamblia.</title>
        <authorList>
            <person name="Morrison H.G."/>
            <person name="McArthur A.G."/>
            <person name="Gillin F.D."/>
            <person name="Aley S.B."/>
            <person name="Adam R.D."/>
            <person name="Olsen G.J."/>
            <person name="Best A.A."/>
            <person name="Cande W.Z."/>
            <person name="Chen F."/>
            <person name="Cipriano M.J."/>
            <person name="Davids B.J."/>
            <person name="Dawson S.C."/>
            <person name="Elmendorf H.G."/>
            <person name="Hehl A.B."/>
            <person name="Holder M.E."/>
            <person name="Huse S.M."/>
            <person name="Kim U.U."/>
            <person name="Lasek-Nesselquist E."/>
            <person name="Manning G."/>
            <person name="Nigam A."/>
            <person name="Nixon J.E."/>
            <person name="Palm D."/>
            <person name="Passamaneck N.E."/>
            <person name="Prabhu A."/>
            <person name="Reich C.I."/>
            <person name="Reiner D.S."/>
            <person name="Samuelson J."/>
            <person name="Svard S.G."/>
            <person name="Sogin M.L."/>
        </authorList>
    </citation>
    <scope>NUCLEOTIDE SEQUENCE [LARGE SCALE GENOMIC DNA]</scope>
    <source>
        <strain evidence="1 2">WB C6</strain>
    </source>
</reference>
<comment type="caution">
    <text evidence="1">The sequence shown here is derived from an EMBL/GenBank/DDBJ whole genome shotgun (WGS) entry which is preliminary data.</text>
</comment>
<dbReference type="GeneID" id="5697574"/>
<dbReference type="KEGG" id="gla:GL50803_0011152"/>
<dbReference type="VEuPathDB" id="GiardiaDB:GL50803_11152"/>
<dbReference type="OMA" id="HICDSSI"/>
<evidence type="ECO:0000313" key="2">
    <source>
        <dbReference type="Proteomes" id="UP000001548"/>
    </source>
</evidence>
<dbReference type="HOGENOM" id="CLU_476900_0_0_1"/>
<name>A8BV18_GIAIC</name>
<proteinExistence type="predicted"/>
<protein>
    <submittedName>
        <fullName evidence="1">Uncharacterized protein</fullName>
    </submittedName>
</protein>
<dbReference type="RefSeq" id="XP_001704704.1">
    <property type="nucleotide sequence ID" value="XM_001704652.1"/>
</dbReference>